<dbReference type="AlphaFoldDB" id="A0A8T2PH77"/>
<reference evidence="1" key="1">
    <citation type="thesis" date="2021" institute="BYU ScholarsArchive" country="Provo, UT, USA">
        <title>Applications of and Algorithms for Genome Assembly and Genomic Analyses with an Emphasis on Marine Teleosts.</title>
        <authorList>
            <person name="Pickett B.D."/>
        </authorList>
    </citation>
    <scope>NUCLEOTIDE SEQUENCE</scope>
    <source>
        <strain evidence="1">HI-2016</strain>
    </source>
</reference>
<protein>
    <submittedName>
        <fullName evidence="1">Uncharacterized protein</fullName>
    </submittedName>
</protein>
<evidence type="ECO:0000313" key="1">
    <source>
        <dbReference type="EMBL" id="KAG9351520.1"/>
    </source>
</evidence>
<name>A0A8T2PH77_9TELE</name>
<keyword evidence="2" id="KW-1185">Reference proteome</keyword>
<accession>A0A8T2PH77</accession>
<evidence type="ECO:0000313" key="2">
    <source>
        <dbReference type="Proteomes" id="UP000824540"/>
    </source>
</evidence>
<organism evidence="1 2">
    <name type="scientific">Albula glossodonta</name>
    <name type="common">roundjaw bonefish</name>
    <dbReference type="NCBI Taxonomy" id="121402"/>
    <lineage>
        <taxon>Eukaryota</taxon>
        <taxon>Metazoa</taxon>
        <taxon>Chordata</taxon>
        <taxon>Craniata</taxon>
        <taxon>Vertebrata</taxon>
        <taxon>Euteleostomi</taxon>
        <taxon>Actinopterygii</taxon>
        <taxon>Neopterygii</taxon>
        <taxon>Teleostei</taxon>
        <taxon>Albuliformes</taxon>
        <taxon>Albulidae</taxon>
        <taxon>Albula</taxon>
    </lineage>
</organism>
<dbReference type="Proteomes" id="UP000824540">
    <property type="component" value="Unassembled WGS sequence"/>
</dbReference>
<dbReference type="InterPro" id="IPR019651">
    <property type="entry name" value="Glutamate_DH_NAD-spec"/>
</dbReference>
<proteinExistence type="predicted"/>
<dbReference type="Pfam" id="PF10712">
    <property type="entry name" value="NAD-GH"/>
    <property type="match status" value="2"/>
</dbReference>
<dbReference type="EMBL" id="JAFBMS010000006">
    <property type="protein sequence ID" value="KAG9351520.1"/>
    <property type="molecule type" value="Genomic_DNA"/>
</dbReference>
<gene>
    <name evidence="1" type="ORF">JZ751_022771</name>
</gene>
<comment type="caution">
    <text evidence="1">The sequence shown here is derived from an EMBL/GenBank/DDBJ whole genome shotgun (WGS) entry which is preliminary data.</text>
</comment>
<dbReference type="OrthoDB" id="9950804at2759"/>
<sequence>MHRRQEHHQLLGSHQASLLAFPLAFHQHSGTAYALVNCRDIHDAIGINIKGDFNLRNTSRCWGDASQLKFAHGVAFDQNGHDATSCLNTQGQRGNIQQQQVLDVLRLVTRQDSSLDSCQ</sequence>